<organism evidence="3 4">
    <name type="scientific">Igneacidithiobacillus copahuensis</name>
    <dbReference type="NCBI Taxonomy" id="2724909"/>
    <lineage>
        <taxon>Bacteria</taxon>
        <taxon>Pseudomonadati</taxon>
        <taxon>Pseudomonadota</taxon>
        <taxon>Acidithiobacillia</taxon>
        <taxon>Acidithiobacillales</taxon>
        <taxon>Acidithiobacillaceae</taxon>
        <taxon>Igneacidithiobacillus</taxon>
    </lineage>
</organism>
<keyword evidence="1" id="KW-0802">TPR repeat</keyword>
<dbReference type="Proteomes" id="UP001197378">
    <property type="component" value="Unassembled WGS sequence"/>
</dbReference>
<feature type="repeat" description="TPR" evidence="1">
    <location>
        <begin position="158"/>
        <end position="191"/>
    </location>
</feature>
<reference evidence="3" key="1">
    <citation type="journal article" date="2021" name="ISME J.">
        <title>Genomic evolution of the class Acidithiobacillia: deep-branching Proteobacteria living in extreme acidic conditions.</title>
        <authorList>
            <person name="Moya-Beltran A."/>
            <person name="Beard S."/>
            <person name="Rojas-Villalobos C."/>
            <person name="Issotta F."/>
            <person name="Gallardo Y."/>
            <person name="Ulloa R."/>
            <person name="Giaveno A."/>
            <person name="Degli Esposti M."/>
            <person name="Johnson D.B."/>
            <person name="Quatrini R."/>
        </authorList>
    </citation>
    <scope>NUCLEOTIDE SEQUENCE</scope>
    <source>
        <strain evidence="3">VAN18-1</strain>
    </source>
</reference>
<sequence>MRSFIARLIFLVILVVIVLFGIVAIQHPDTWQKDWLTVRAFFLRHWQDLQGQKQPRHSPPPKVEPARQHAPMSTTPPPVMPTQPAAPETVSPTPRRQAQLNERQLTLLMAARRAFWLGDYPVAIGDYRALINADPEQAALYGELGNVLWHAGQRNAAATAYAHAGRLLLIQGNYREAAALIPILMRLDPEAAANLQEELAR</sequence>
<dbReference type="AlphaFoldDB" id="A0AAE3CKT4"/>
<evidence type="ECO:0000256" key="2">
    <source>
        <dbReference type="SAM" id="MobiDB-lite"/>
    </source>
</evidence>
<dbReference type="EMBL" id="JAAXYO010000182">
    <property type="protein sequence ID" value="MBU2789172.1"/>
    <property type="molecule type" value="Genomic_DNA"/>
</dbReference>
<dbReference type="PROSITE" id="PS50005">
    <property type="entry name" value="TPR"/>
    <property type="match status" value="1"/>
</dbReference>
<keyword evidence="4" id="KW-1185">Reference proteome</keyword>
<feature type="region of interest" description="Disordered" evidence="2">
    <location>
        <begin position="51"/>
        <end position="96"/>
    </location>
</feature>
<dbReference type="InterPro" id="IPR019734">
    <property type="entry name" value="TPR_rpt"/>
</dbReference>
<evidence type="ECO:0000313" key="4">
    <source>
        <dbReference type="Proteomes" id="UP001197378"/>
    </source>
</evidence>
<evidence type="ECO:0000313" key="3">
    <source>
        <dbReference type="EMBL" id="MBU2789172.1"/>
    </source>
</evidence>
<evidence type="ECO:0008006" key="5">
    <source>
        <dbReference type="Google" id="ProtNLM"/>
    </source>
</evidence>
<dbReference type="Gene3D" id="1.25.40.10">
    <property type="entry name" value="Tetratricopeptide repeat domain"/>
    <property type="match status" value="1"/>
</dbReference>
<accession>A0AAE3CKT4</accession>
<evidence type="ECO:0000256" key="1">
    <source>
        <dbReference type="PROSITE-ProRule" id="PRU00339"/>
    </source>
</evidence>
<name>A0AAE3CKT4_9PROT</name>
<protein>
    <recommendedName>
        <fullName evidence="5">Tetratricopeptide repeat protein</fullName>
    </recommendedName>
</protein>
<gene>
    <name evidence="3" type="ORF">HFQ13_13320</name>
</gene>
<dbReference type="RefSeq" id="WP_215871251.1">
    <property type="nucleotide sequence ID" value="NZ_JAAXYO010000182.1"/>
</dbReference>
<dbReference type="SUPFAM" id="SSF48452">
    <property type="entry name" value="TPR-like"/>
    <property type="match status" value="1"/>
</dbReference>
<dbReference type="InterPro" id="IPR011990">
    <property type="entry name" value="TPR-like_helical_dom_sf"/>
</dbReference>
<comment type="caution">
    <text evidence="3">The sequence shown here is derived from an EMBL/GenBank/DDBJ whole genome shotgun (WGS) entry which is preliminary data.</text>
</comment>
<proteinExistence type="predicted"/>